<dbReference type="SMART" id="SM00458">
    <property type="entry name" value="RICIN"/>
    <property type="match status" value="1"/>
</dbReference>
<organism evidence="3 4">
    <name type="scientific">Linnemannia gamsii</name>
    <dbReference type="NCBI Taxonomy" id="64522"/>
    <lineage>
        <taxon>Eukaryota</taxon>
        <taxon>Fungi</taxon>
        <taxon>Fungi incertae sedis</taxon>
        <taxon>Mucoromycota</taxon>
        <taxon>Mortierellomycotina</taxon>
        <taxon>Mortierellomycetes</taxon>
        <taxon>Mortierellales</taxon>
        <taxon>Mortierellaceae</taxon>
        <taxon>Linnemannia</taxon>
    </lineage>
</organism>
<dbReference type="EMBL" id="JAAAIM010001917">
    <property type="protein sequence ID" value="KAG0275019.1"/>
    <property type="molecule type" value="Genomic_DNA"/>
</dbReference>
<reference evidence="3 4" key="1">
    <citation type="journal article" date="2020" name="Fungal Divers.">
        <title>Resolving the Mortierellaceae phylogeny through synthesis of multi-gene phylogenetics and phylogenomics.</title>
        <authorList>
            <person name="Vandepol N."/>
            <person name="Liber J."/>
            <person name="Desiro A."/>
            <person name="Na H."/>
            <person name="Kennedy M."/>
            <person name="Barry K."/>
            <person name="Grigoriev I.V."/>
            <person name="Miller A.N."/>
            <person name="O'Donnell K."/>
            <person name="Stajich J.E."/>
            <person name="Bonito G."/>
        </authorList>
    </citation>
    <scope>NUCLEOTIDE SEQUENCE [LARGE SCALE GENOMIC DNA]</scope>
    <source>
        <strain evidence="3 4">AD045</strain>
    </source>
</reference>
<dbReference type="InterPro" id="IPR000772">
    <property type="entry name" value="Ricin_B_lectin"/>
</dbReference>
<evidence type="ECO:0000313" key="3">
    <source>
        <dbReference type="EMBL" id="KAG0275019.1"/>
    </source>
</evidence>
<evidence type="ECO:0000259" key="2">
    <source>
        <dbReference type="SMART" id="SM00458"/>
    </source>
</evidence>
<dbReference type="PROSITE" id="PS50231">
    <property type="entry name" value="RICIN_B_LECTIN"/>
    <property type="match status" value="1"/>
</dbReference>
<sequence>MHLTSALALLSVMAFAVQTGNACTDLCSDALDSAKEGISLDLSVYLNLILKLDYNNVPLCGSRIAECDDNLGTTIDPNTIYTLSAPGLLEKKETCVAPLKCTDSPTGATCECEQVSGPIINPVSKKCLDARILAVGEPVLLYTCDPKSHINWVMTEDRQIRSADAELCLGQRLLPAYTSPQLVLEKCDSKKPELKWTIKNGGGIQNNVGSCIDVWRGIFDEGAGIVLYPCHYQGNQQWTLPGDGAWSCYK</sequence>
<dbReference type="InterPro" id="IPR035992">
    <property type="entry name" value="Ricin_B-like_lectins"/>
</dbReference>
<feature type="domain" description="Ricin B lectin" evidence="2">
    <location>
        <begin position="117"/>
        <end position="241"/>
    </location>
</feature>
<evidence type="ECO:0000313" key="4">
    <source>
        <dbReference type="Proteomes" id="UP001194696"/>
    </source>
</evidence>
<gene>
    <name evidence="3" type="ORF">BGZ96_003980</name>
</gene>
<comment type="caution">
    <text evidence="3">The sequence shown here is derived from an EMBL/GenBank/DDBJ whole genome shotgun (WGS) entry which is preliminary data.</text>
</comment>
<keyword evidence="1" id="KW-0732">Signal</keyword>
<dbReference type="Pfam" id="PF00652">
    <property type="entry name" value="Ricin_B_lectin"/>
    <property type="match status" value="1"/>
</dbReference>
<name>A0ABQ7JIK5_9FUNG</name>
<keyword evidence="4" id="KW-1185">Reference proteome</keyword>
<dbReference type="Gene3D" id="2.80.10.50">
    <property type="match status" value="2"/>
</dbReference>
<accession>A0ABQ7JIK5</accession>
<dbReference type="Proteomes" id="UP001194696">
    <property type="component" value="Unassembled WGS sequence"/>
</dbReference>
<dbReference type="CDD" id="cd00161">
    <property type="entry name" value="beta-trefoil_Ricin-like"/>
    <property type="match status" value="1"/>
</dbReference>
<feature type="chain" id="PRO_5045121516" description="Ricin B lectin domain-containing protein" evidence="1">
    <location>
        <begin position="23"/>
        <end position="250"/>
    </location>
</feature>
<feature type="signal peptide" evidence="1">
    <location>
        <begin position="1"/>
        <end position="22"/>
    </location>
</feature>
<proteinExistence type="predicted"/>
<protein>
    <recommendedName>
        <fullName evidence="2">Ricin B lectin domain-containing protein</fullName>
    </recommendedName>
</protein>
<dbReference type="SUPFAM" id="SSF50370">
    <property type="entry name" value="Ricin B-like lectins"/>
    <property type="match status" value="1"/>
</dbReference>
<evidence type="ECO:0000256" key="1">
    <source>
        <dbReference type="SAM" id="SignalP"/>
    </source>
</evidence>